<evidence type="ECO:0000259" key="10">
    <source>
        <dbReference type="Pfam" id="PF00329"/>
    </source>
</evidence>
<dbReference type="FunFam" id="3.30.460.80:FF:000002">
    <property type="entry name" value="NADH dehydrogenase iron-sulfur protein 3, mitochondrial"/>
    <property type="match status" value="1"/>
</dbReference>
<keyword evidence="4 8" id="KW-1278">Translocase</keyword>
<dbReference type="Gene3D" id="3.30.460.80">
    <property type="entry name" value="NADH:ubiquinone oxidoreductase, 30kDa subunit"/>
    <property type="match status" value="1"/>
</dbReference>
<dbReference type="InterPro" id="IPR020396">
    <property type="entry name" value="NADH_UbQ_OxRdtase_CS"/>
</dbReference>
<comment type="similarity">
    <text evidence="2 8">Belongs to the complex I 30 kDa subunit family.</text>
</comment>
<accession>A0A9W7XKC5</accession>
<evidence type="ECO:0000256" key="4">
    <source>
        <dbReference type="ARBA" id="ARBA00022967"/>
    </source>
</evidence>
<evidence type="ECO:0000313" key="12">
    <source>
        <dbReference type="Proteomes" id="UP001145021"/>
    </source>
</evidence>
<evidence type="ECO:0000256" key="9">
    <source>
        <dbReference type="SAM" id="MobiDB-lite"/>
    </source>
</evidence>
<evidence type="ECO:0000256" key="3">
    <source>
        <dbReference type="ARBA" id="ARBA00022448"/>
    </source>
</evidence>
<feature type="region of interest" description="Disordered" evidence="9">
    <location>
        <begin position="258"/>
        <end position="278"/>
    </location>
</feature>
<dbReference type="GO" id="GO:0005739">
    <property type="term" value="C:mitochondrion"/>
    <property type="evidence" value="ECO:0007669"/>
    <property type="project" value="UniProtKB-SubCell"/>
</dbReference>
<comment type="subcellular location">
    <subcellularLocation>
        <location evidence="1">Mitochondrion</location>
    </subcellularLocation>
</comment>
<comment type="catalytic activity">
    <reaction evidence="7">
        <text>a ubiquinone + NADH + 5 H(+)(in) = a ubiquinol + NAD(+) + 4 H(+)(out)</text>
        <dbReference type="Rhea" id="RHEA:29091"/>
        <dbReference type="Rhea" id="RHEA-COMP:9565"/>
        <dbReference type="Rhea" id="RHEA-COMP:9566"/>
        <dbReference type="ChEBI" id="CHEBI:15378"/>
        <dbReference type="ChEBI" id="CHEBI:16389"/>
        <dbReference type="ChEBI" id="CHEBI:17976"/>
        <dbReference type="ChEBI" id="CHEBI:57540"/>
        <dbReference type="ChEBI" id="CHEBI:57945"/>
        <dbReference type="EC" id="7.1.1.2"/>
    </reaction>
</comment>
<dbReference type="InterPro" id="IPR010218">
    <property type="entry name" value="NADH_DH_suC"/>
</dbReference>
<evidence type="ECO:0000256" key="7">
    <source>
        <dbReference type="ARBA" id="ARBA00049551"/>
    </source>
</evidence>
<evidence type="ECO:0000256" key="2">
    <source>
        <dbReference type="ARBA" id="ARBA00007569"/>
    </source>
</evidence>
<comment type="caution">
    <text evidence="11">The sequence shown here is derived from an EMBL/GenBank/DDBJ whole genome shotgun (WGS) entry which is preliminary data.</text>
</comment>
<dbReference type="Proteomes" id="UP001145021">
    <property type="component" value="Unassembled WGS sequence"/>
</dbReference>
<protein>
    <submittedName>
        <fullName evidence="11">NADH-ubiquinone oxidoreductase 30.4 kDa subunit, mitochondrial</fullName>
    </submittedName>
</protein>
<proteinExistence type="inferred from homology"/>
<dbReference type="HAMAP" id="MF_01357">
    <property type="entry name" value="NDH1_NuoC"/>
    <property type="match status" value="1"/>
</dbReference>
<name>A0A9W7XKC5_9FUNG</name>
<evidence type="ECO:0000256" key="6">
    <source>
        <dbReference type="ARBA" id="ARBA00023075"/>
    </source>
</evidence>
<keyword evidence="6" id="KW-0830">Ubiquinone</keyword>
<keyword evidence="12" id="KW-1185">Reference proteome</keyword>
<dbReference type="PANTHER" id="PTHR10884:SF14">
    <property type="entry name" value="NADH DEHYDROGENASE [UBIQUINONE] IRON-SULFUR PROTEIN 3, MITOCHONDRIAL"/>
    <property type="match status" value="1"/>
</dbReference>
<evidence type="ECO:0000313" key="11">
    <source>
        <dbReference type="EMBL" id="KAJ1644969.1"/>
    </source>
</evidence>
<dbReference type="Pfam" id="PF00329">
    <property type="entry name" value="Complex1_30kDa"/>
    <property type="match status" value="1"/>
</dbReference>
<dbReference type="SUPFAM" id="SSF143243">
    <property type="entry name" value="Nqo5-like"/>
    <property type="match status" value="1"/>
</dbReference>
<dbReference type="InterPro" id="IPR037232">
    <property type="entry name" value="NADH_quin_OxRdtase_su_C/D-like"/>
</dbReference>
<dbReference type="GO" id="GO:0016651">
    <property type="term" value="F:oxidoreductase activity, acting on NAD(P)H"/>
    <property type="evidence" value="ECO:0007669"/>
    <property type="project" value="InterPro"/>
</dbReference>
<dbReference type="NCBIfam" id="NF004733">
    <property type="entry name" value="PRK06074.1-5"/>
    <property type="match status" value="1"/>
</dbReference>
<feature type="domain" description="NADH:ubiquinone oxidoreductase 30kDa subunit" evidence="10">
    <location>
        <begin position="101"/>
        <end position="221"/>
    </location>
</feature>
<evidence type="ECO:0000256" key="1">
    <source>
        <dbReference type="ARBA" id="ARBA00004173"/>
    </source>
</evidence>
<organism evidence="11 12">
    <name type="scientific">Coemansia asiatica</name>
    <dbReference type="NCBI Taxonomy" id="1052880"/>
    <lineage>
        <taxon>Eukaryota</taxon>
        <taxon>Fungi</taxon>
        <taxon>Fungi incertae sedis</taxon>
        <taxon>Zoopagomycota</taxon>
        <taxon>Kickxellomycotina</taxon>
        <taxon>Kickxellomycetes</taxon>
        <taxon>Kickxellales</taxon>
        <taxon>Kickxellaceae</taxon>
        <taxon>Coemansia</taxon>
    </lineage>
</organism>
<dbReference type="GO" id="GO:0008137">
    <property type="term" value="F:NADH dehydrogenase (ubiquinone) activity"/>
    <property type="evidence" value="ECO:0007669"/>
    <property type="project" value="UniProtKB-EC"/>
</dbReference>
<evidence type="ECO:0000256" key="5">
    <source>
        <dbReference type="ARBA" id="ARBA00023027"/>
    </source>
</evidence>
<dbReference type="PANTHER" id="PTHR10884">
    <property type="entry name" value="NADH DEHYDROGENASE UBIQUINONE IRON-SULFUR PROTEIN 3"/>
    <property type="match status" value="1"/>
</dbReference>
<gene>
    <name evidence="11" type="primary">ALI1</name>
    <name evidence="11" type="ORF">LPJ64_003413</name>
</gene>
<reference evidence="11" key="1">
    <citation type="submission" date="2022-07" db="EMBL/GenBank/DDBJ databases">
        <title>Phylogenomic reconstructions and comparative analyses of Kickxellomycotina fungi.</title>
        <authorList>
            <person name="Reynolds N.K."/>
            <person name="Stajich J.E."/>
            <person name="Barry K."/>
            <person name="Grigoriev I.V."/>
            <person name="Crous P."/>
            <person name="Smith M.E."/>
        </authorList>
    </citation>
    <scope>NUCLEOTIDE SEQUENCE</scope>
    <source>
        <strain evidence="11">NBRC 105413</strain>
    </source>
</reference>
<dbReference type="PROSITE" id="PS00542">
    <property type="entry name" value="COMPLEX1_30K"/>
    <property type="match status" value="1"/>
</dbReference>
<dbReference type="InterPro" id="IPR001268">
    <property type="entry name" value="NADH_UbQ_OxRdtase_30kDa_su"/>
</dbReference>
<dbReference type="AlphaFoldDB" id="A0A9W7XKC5"/>
<keyword evidence="5 8" id="KW-0520">NAD</keyword>
<keyword evidence="3 8" id="KW-0813">Transport</keyword>
<dbReference type="EMBL" id="JANBOH010000132">
    <property type="protein sequence ID" value="KAJ1644969.1"/>
    <property type="molecule type" value="Genomic_DNA"/>
</dbReference>
<dbReference type="GO" id="GO:0016020">
    <property type="term" value="C:membrane"/>
    <property type="evidence" value="ECO:0007669"/>
    <property type="project" value="UniProtKB-ARBA"/>
</dbReference>
<sequence length="278" mass="31681">MLSLSARLSLRTAAVLGRSTQVSSASHAVQRAAVVRNSVSAARIHTTREIRDEDFEKAKFEADPALRETDTTLYEFGKYIASVMPKFVQQYSVWKDELVIYTAPSGLIQVVEFLRDHTNAQFKQLSDSTGADYPTRPNRFEVIHNLVSYRFNARIRVKTYADEAQPVPSVATLHPAAIWGEREVWDMYGIFFTGHPDLRRILTDYGFEGHPLRKDFPIHGYTEVRYDEEKKRVVSEPIELAQAFRNWDYSSAWEQTGEGRINAPKGFEKPTTASNEGN</sequence>
<evidence type="ECO:0000256" key="8">
    <source>
        <dbReference type="RuleBase" id="RU003456"/>
    </source>
</evidence>
<dbReference type="NCBIfam" id="TIGR01961">
    <property type="entry name" value="NuoC_fam"/>
    <property type="match status" value="1"/>
</dbReference>